<dbReference type="AlphaFoldDB" id="A0A4Q8AMP2"/>
<dbReference type="Gene3D" id="3.90.1150.200">
    <property type="match status" value="1"/>
</dbReference>
<protein>
    <recommendedName>
        <fullName evidence="1">YdhG-like domain-containing protein</fullName>
    </recommendedName>
</protein>
<gene>
    <name evidence="2" type="ORF">EV379_2209</name>
</gene>
<evidence type="ECO:0000313" key="2">
    <source>
        <dbReference type="EMBL" id="RZU65870.1"/>
    </source>
</evidence>
<dbReference type="InterPro" id="IPR014922">
    <property type="entry name" value="YdhG-like"/>
</dbReference>
<dbReference type="Proteomes" id="UP000291483">
    <property type="component" value="Unassembled WGS sequence"/>
</dbReference>
<dbReference type="EMBL" id="SHLC01000001">
    <property type="protein sequence ID" value="RZU65870.1"/>
    <property type="molecule type" value="Genomic_DNA"/>
</dbReference>
<dbReference type="SUPFAM" id="SSF159888">
    <property type="entry name" value="YdhG-like"/>
    <property type="match status" value="1"/>
</dbReference>
<proteinExistence type="predicted"/>
<evidence type="ECO:0000259" key="1">
    <source>
        <dbReference type="Pfam" id="PF08818"/>
    </source>
</evidence>
<feature type="domain" description="YdhG-like" evidence="1">
    <location>
        <begin position="18"/>
        <end position="110"/>
    </location>
</feature>
<reference evidence="2 3" key="1">
    <citation type="submission" date="2019-02" db="EMBL/GenBank/DDBJ databases">
        <title>Sequencing the genomes of 1000 actinobacteria strains.</title>
        <authorList>
            <person name="Klenk H.-P."/>
        </authorList>
    </citation>
    <scope>NUCLEOTIDE SEQUENCE [LARGE SCALE GENOMIC DNA]</scope>
    <source>
        <strain evidence="2 3">DSM 18319</strain>
    </source>
</reference>
<sequence length="120" mass="13443">MRNRDVDVYAEARLTPEQREIFETLRRIVEDTVPTAHEVMSGGSPAWQGHRILAVVSANASHLTVLFERGASFTDEHWLLEGTGFNTRHLKLSSADDVQEDAIRDYLTQAATLDNPPVRG</sequence>
<name>A0A4Q8AMP2_9MICO</name>
<dbReference type="OrthoDB" id="9811812at2"/>
<organism evidence="2 3">
    <name type="scientific">Microterricola gilva</name>
    <dbReference type="NCBI Taxonomy" id="393267"/>
    <lineage>
        <taxon>Bacteria</taxon>
        <taxon>Bacillati</taxon>
        <taxon>Actinomycetota</taxon>
        <taxon>Actinomycetes</taxon>
        <taxon>Micrococcales</taxon>
        <taxon>Microbacteriaceae</taxon>
        <taxon>Microterricola</taxon>
    </lineage>
</organism>
<evidence type="ECO:0000313" key="3">
    <source>
        <dbReference type="Proteomes" id="UP000291483"/>
    </source>
</evidence>
<comment type="caution">
    <text evidence="2">The sequence shown here is derived from an EMBL/GenBank/DDBJ whole genome shotgun (WGS) entry which is preliminary data.</text>
</comment>
<dbReference type="RefSeq" id="WP_130506154.1">
    <property type="nucleotide sequence ID" value="NZ_SHLC01000001.1"/>
</dbReference>
<keyword evidence="3" id="KW-1185">Reference proteome</keyword>
<accession>A0A4Q8AMP2</accession>
<dbReference type="Pfam" id="PF08818">
    <property type="entry name" value="DUF1801"/>
    <property type="match status" value="1"/>
</dbReference>